<protein>
    <submittedName>
        <fullName evidence="1">Uncharacterized protein</fullName>
    </submittedName>
</protein>
<dbReference type="RefSeq" id="WP_051010173.1">
    <property type="nucleotide sequence ID" value="NZ_JAPJUH010000003.1"/>
</dbReference>
<sequence length="230" mass="25680">MERFLVMGRLPMGLMVMLSGFFIFKVRAQTLYVDPVTSGAIAVHTSVINNQLDKNNERLSLIARGQLAVTGQLVIVNDLQDKIYRGLSEVSAVMNNLFSIKEIGDIGIDIVRDVEKSVTLAKANPLLLLFAEEGAREFKLRAIKLSAEVGGFVLKGGRDNLLDAGERSRLLNHIANEMRILRGIAYGMQRAMYWAKMKGIFASLNPWGTWINMDVRIANSVLTEAKYLHR</sequence>
<dbReference type="AlphaFoldDB" id="A0A9X3I9X0"/>
<accession>A0A9X3I9X0</accession>
<evidence type="ECO:0000313" key="2">
    <source>
        <dbReference type="Proteomes" id="UP001142592"/>
    </source>
</evidence>
<comment type="caution">
    <text evidence="1">The sequence shown here is derived from an EMBL/GenBank/DDBJ whole genome shotgun (WGS) entry which is preliminary data.</text>
</comment>
<name>A0A9X3I9X0_9SPHI</name>
<gene>
    <name evidence="1" type="ORF">OQZ29_09540</name>
</gene>
<dbReference type="EMBL" id="JAPJUH010000003">
    <property type="protein sequence ID" value="MCX3264988.1"/>
    <property type="molecule type" value="Genomic_DNA"/>
</dbReference>
<evidence type="ECO:0000313" key="1">
    <source>
        <dbReference type="EMBL" id="MCX3264988.1"/>
    </source>
</evidence>
<organism evidence="1 2">
    <name type="scientific">Pedobacter agri</name>
    <dbReference type="NCBI Taxonomy" id="454586"/>
    <lineage>
        <taxon>Bacteria</taxon>
        <taxon>Pseudomonadati</taxon>
        <taxon>Bacteroidota</taxon>
        <taxon>Sphingobacteriia</taxon>
        <taxon>Sphingobacteriales</taxon>
        <taxon>Sphingobacteriaceae</taxon>
        <taxon>Pedobacter</taxon>
    </lineage>
</organism>
<dbReference type="Proteomes" id="UP001142592">
    <property type="component" value="Unassembled WGS sequence"/>
</dbReference>
<proteinExistence type="predicted"/>
<reference evidence="1" key="1">
    <citation type="submission" date="2022-11" db="EMBL/GenBank/DDBJ databases">
        <authorList>
            <person name="Graham C."/>
            <person name="Newman J.D."/>
        </authorList>
    </citation>
    <scope>NUCLEOTIDE SEQUENCE</scope>
    <source>
        <strain evidence="1">DSM 19486</strain>
    </source>
</reference>
<keyword evidence="2" id="KW-1185">Reference proteome</keyword>